<dbReference type="InterPro" id="IPR052170">
    <property type="entry name" value="M29_Exopeptidase"/>
</dbReference>
<dbReference type="PANTHER" id="PTHR34448:SF3">
    <property type="entry name" value="AMINOPEPTIDASE AMPS"/>
    <property type="match status" value="1"/>
</dbReference>
<organism evidence="10 11">
    <name type="scientific">Candidatus Roizmanbacteria bacterium CG22_combo_CG10-13_8_21_14_all_38_20</name>
    <dbReference type="NCBI Taxonomy" id="1974862"/>
    <lineage>
        <taxon>Bacteria</taxon>
        <taxon>Candidatus Roizmaniibacteriota</taxon>
    </lineage>
</organism>
<evidence type="ECO:0000256" key="2">
    <source>
        <dbReference type="ARBA" id="ARBA00001946"/>
    </source>
</evidence>
<sequence>MFEPSEKILKKYADVLVKFALNSGKGVKKGEVVQCTVPDIAKPLLVALHQSILEAGAHPVIRMLPSGIDKTFYQLANEDQLTFFPKKFAKARVDLIDHSVGILAEIDPFELKNVDPQKIMKNAESAKKTRDWIFNKEIKGNFTWTLALYGTPAMAKEAGLSLEDYWEQIIKACFLDFKDPILQWKKIFKDQEHIKNKLNSYIIDQVRVEADGIDLWIKLGKDRKWIGGSGRNIPSFEIFTSPDWRGTHGYITFNQPIYFHGNVMKDVRLEFAKGIVVKSSAREGKKTLQAMLSRPDANKVGEFSLTDSRMTRIDKFMANTLFDENTGDKQGNTHIAVGSSYKEGYRGDPSKVTKQEWKKMGYNSSGEHCDFISTKSRKVTAYLEDGSTKVIYSNGKFTV</sequence>
<evidence type="ECO:0000256" key="3">
    <source>
        <dbReference type="ARBA" id="ARBA00001947"/>
    </source>
</evidence>
<dbReference type="GO" id="GO:0004177">
    <property type="term" value="F:aminopeptidase activity"/>
    <property type="evidence" value="ECO:0007669"/>
    <property type="project" value="UniProtKB-KW"/>
</dbReference>
<dbReference type="PANTHER" id="PTHR34448">
    <property type="entry name" value="AMINOPEPTIDASE"/>
    <property type="match status" value="1"/>
</dbReference>
<evidence type="ECO:0000256" key="5">
    <source>
        <dbReference type="ARBA" id="ARBA00022438"/>
    </source>
</evidence>
<evidence type="ECO:0000256" key="9">
    <source>
        <dbReference type="ARBA" id="ARBA00023049"/>
    </source>
</evidence>
<dbReference type="InterPro" id="IPR000787">
    <property type="entry name" value="Peptidase_M29"/>
</dbReference>
<reference evidence="10 11" key="1">
    <citation type="submission" date="2017-09" db="EMBL/GenBank/DDBJ databases">
        <title>Depth-based differentiation of microbial function through sediment-hosted aquifers and enrichment of novel symbionts in the deep terrestrial subsurface.</title>
        <authorList>
            <person name="Probst A.J."/>
            <person name="Ladd B."/>
            <person name="Jarett J.K."/>
            <person name="Geller-Mcgrath D.E."/>
            <person name="Sieber C.M."/>
            <person name="Emerson J.B."/>
            <person name="Anantharaman K."/>
            <person name="Thomas B.C."/>
            <person name="Malmstrom R."/>
            <person name="Stieglmeier M."/>
            <person name="Klingl A."/>
            <person name="Woyke T."/>
            <person name="Ryan C.M."/>
            <person name="Banfield J.F."/>
        </authorList>
    </citation>
    <scope>NUCLEOTIDE SEQUENCE [LARGE SCALE GENOMIC DNA]</scope>
    <source>
        <strain evidence="10">CG22_combo_CG10-13_8_21_14_all_38_20</strain>
    </source>
</reference>
<comment type="similarity">
    <text evidence="4">Belongs to the peptidase M29 family.</text>
</comment>
<evidence type="ECO:0000313" key="11">
    <source>
        <dbReference type="Proteomes" id="UP000231246"/>
    </source>
</evidence>
<evidence type="ECO:0000256" key="1">
    <source>
        <dbReference type="ARBA" id="ARBA00001941"/>
    </source>
</evidence>
<name>A0A2H0BX65_9BACT</name>
<comment type="caution">
    <text evidence="10">The sequence shown here is derived from an EMBL/GenBank/DDBJ whole genome shotgun (WGS) entry which is preliminary data.</text>
</comment>
<evidence type="ECO:0000256" key="6">
    <source>
        <dbReference type="ARBA" id="ARBA00022670"/>
    </source>
</evidence>
<gene>
    <name evidence="10" type="ORF">COW99_00335</name>
</gene>
<dbReference type="Pfam" id="PF02073">
    <property type="entry name" value="Peptidase_M29"/>
    <property type="match status" value="1"/>
</dbReference>
<comment type="cofactor">
    <cofactor evidence="1">
        <name>Co(2+)</name>
        <dbReference type="ChEBI" id="CHEBI:48828"/>
    </cofactor>
</comment>
<dbReference type="PRINTS" id="PR00919">
    <property type="entry name" value="THERMOPTASE"/>
</dbReference>
<dbReference type="Gene3D" id="3.40.1830.10">
    <property type="entry name" value="Thermophilic metalloprotease (M29)"/>
    <property type="match status" value="1"/>
</dbReference>
<keyword evidence="5" id="KW-0031">Aminopeptidase</keyword>
<dbReference type="AlphaFoldDB" id="A0A2H0BX65"/>
<keyword evidence="9 10" id="KW-0482">Metalloprotease</keyword>
<dbReference type="InterPro" id="IPR035097">
    <property type="entry name" value="M29_N-terminal"/>
</dbReference>
<dbReference type="GO" id="GO:0046872">
    <property type="term" value="F:metal ion binding"/>
    <property type="evidence" value="ECO:0007669"/>
    <property type="project" value="UniProtKB-KW"/>
</dbReference>
<evidence type="ECO:0000256" key="8">
    <source>
        <dbReference type="ARBA" id="ARBA00022801"/>
    </source>
</evidence>
<keyword evidence="6 10" id="KW-0645">Protease</keyword>
<keyword evidence="7" id="KW-0479">Metal-binding</keyword>
<keyword evidence="8" id="KW-0378">Hydrolase</keyword>
<dbReference type="EMBL" id="PCTA01000003">
    <property type="protein sequence ID" value="PIP62119.1"/>
    <property type="molecule type" value="Genomic_DNA"/>
</dbReference>
<accession>A0A2H0BX65</accession>
<dbReference type="SUPFAM" id="SSF144052">
    <property type="entry name" value="Thermophilic metalloprotease-like"/>
    <property type="match status" value="1"/>
</dbReference>
<evidence type="ECO:0000313" key="10">
    <source>
        <dbReference type="EMBL" id="PIP62119.1"/>
    </source>
</evidence>
<proteinExistence type="inferred from homology"/>
<protein>
    <submittedName>
        <fullName evidence="10">Thermophilic metalloprotease (M29) superfamily</fullName>
    </submittedName>
</protein>
<dbReference type="GO" id="GO:0008237">
    <property type="term" value="F:metallopeptidase activity"/>
    <property type="evidence" value="ECO:0007669"/>
    <property type="project" value="UniProtKB-KW"/>
</dbReference>
<evidence type="ECO:0000256" key="7">
    <source>
        <dbReference type="ARBA" id="ARBA00022723"/>
    </source>
</evidence>
<dbReference type="GO" id="GO:0006508">
    <property type="term" value="P:proteolysis"/>
    <property type="evidence" value="ECO:0007669"/>
    <property type="project" value="UniProtKB-KW"/>
</dbReference>
<evidence type="ECO:0000256" key="4">
    <source>
        <dbReference type="ARBA" id="ARBA00008236"/>
    </source>
</evidence>
<comment type="cofactor">
    <cofactor evidence="3">
        <name>Zn(2+)</name>
        <dbReference type="ChEBI" id="CHEBI:29105"/>
    </cofactor>
</comment>
<comment type="cofactor">
    <cofactor evidence="2">
        <name>Mg(2+)</name>
        <dbReference type="ChEBI" id="CHEBI:18420"/>
    </cofactor>
</comment>
<dbReference type="Proteomes" id="UP000231246">
    <property type="component" value="Unassembled WGS sequence"/>
</dbReference>